<keyword evidence="1" id="KW-0812">Transmembrane</keyword>
<feature type="transmembrane region" description="Helical" evidence="1">
    <location>
        <begin position="36"/>
        <end position="54"/>
    </location>
</feature>
<dbReference type="EMBL" id="MT631509">
    <property type="protein sequence ID" value="QNO52405.1"/>
    <property type="molecule type" value="Genomic_DNA"/>
</dbReference>
<sequence length="64" mass="6849">MEINVGFALMLATLAGLSTGIGSSIAYFIRKPKYSYLAVLLGFSAGVMIYISFAELLKVAIDEV</sequence>
<dbReference type="AlphaFoldDB" id="A0A7G9YWM1"/>
<keyword evidence="1" id="KW-1133">Transmembrane helix</keyword>
<evidence type="ECO:0000313" key="2">
    <source>
        <dbReference type="EMBL" id="QNO52405.1"/>
    </source>
</evidence>
<gene>
    <name evidence="2" type="primary">zupT_1</name>
    <name evidence="2" type="ORF">IAKEDICC_00026</name>
</gene>
<accession>A0A7G9YWM1</accession>
<evidence type="ECO:0000256" key="1">
    <source>
        <dbReference type="SAM" id="Phobius"/>
    </source>
</evidence>
<proteinExistence type="predicted"/>
<keyword evidence="1" id="KW-0472">Membrane</keyword>
<organism evidence="2">
    <name type="scientific">Candidatus Methanophagaceae archaeon ANME-1 ERB6</name>
    <dbReference type="NCBI Taxonomy" id="2759912"/>
    <lineage>
        <taxon>Archaea</taxon>
        <taxon>Methanobacteriati</taxon>
        <taxon>Methanobacteriota</taxon>
        <taxon>Stenosarchaea group</taxon>
        <taxon>Methanomicrobia</taxon>
        <taxon>Candidatus Methanophagales</taxon>
        <taxon>Candidatus Methanophagaceae</taxon>
    </lineage>
</organism>
<name>A0A7G9YWM1_9EURY</name>
<reference evidence="2" key="1">
    <citation type="submission" date="2020-06" db="EMBL/GenBank/DDBJ databases">
        <title>Unique genomic features of the anaerobic methanotrophic archaea.</title>
        <authorList>
            <person name="Chadwick G.L."/>
            <person name="Skennerton C.T."/>
            <person name="Laso-Perez R."/>
            <person name="Leu A.O."/>
            <person name="Speth D.R."/>
            <person name="Yu H."/>
            <person name="Morgan-Lang C."/>
            <person name="Hatzenpichler R."/>
            <person name="Goudeau D."/>
            <person name="Malmstrom R."/>
            <person name="Brazelton W.J."/>
            <person name="Woyke T."/>
            <person name="Hallam S.J."/>
            <person name="Tyson G.W."/>
            <person name="Wegener G."/>
            <person name="Boetius A."/>
            <person name="Orphan V."/>
        </authorList>
    </citation>
    <scope>NUCLEOTIDE SEQUENCE</scope>
</reference>
<protein>
    <submittedName>
        <fullName evidence="2">Zinc transporter ZupT</fullName>
    </submittedName>
</protein>
<feature type="transmembrane region" description="Helical" evidence="1">
    <location>
        <begin position="6"/>
        <end position="29"/>
    </location>
</feature>